<dbReference type="PANTHER" id="PTHR32322:SF2">
    <property type="entry name" value="EAMA DOMAIN-CONTAINING PROTEIN"/>
    <property type="match status" value="1"/>
</dbReference>
<dbReference type="Proteomes" id="UP000292564">
    <property type="component" value="Unassembled WGS sequence"/>
</dbReference>
<dbReference type="Pfam" id="PF00892">
    <property type="entry name" value="EamA"/>
    <property type="match status" value="1"/>
</dbReference>
<evidence type="ECO:0000256" key="6">
    <source>
        <dbReference type="SAM" id="Phobius"/>
    </source>
</evidence>
<evidence type="ECO:0000256" key="1">
    <source>
        <dbReference type="ARBA" id="ARBA00004141"/>
    </source>
</evidence>
<feature type="transmembrane region" description="Helical" evidence="6">
    <location>
        <begin position="20"/>
        <end position="39"/>
    </location>
</feature>
<evidence type="ECO:0000313" key="9">
    <source>
        <dbReference type="Proteomes" id="UP000292564"/>
    </source>
</evidence>
<evidence type="ECO:0000256" key="5">
    <source>
        <dbReference type="ARBA" id="ARBA00023136"/>
    </source>
</evidence>
<keyword evidence="3 6" id="KW-0812">Transmembrane</keyword>
<keyword evidence="4 6" id="KW-1133">Transmembrane helix</keyword>
<protein>
    <submittedName>
        <fullName evidence="8">EamA-like transporter family protein</fullName>
    </submittedName>
</protein>
<dbReference type="Gene3D" id="1.10.3730.20">
    <property type="match status" value="1"/>
</dbReference>
<dbReference type="GO" id="GO:0016020">
    <property type="term" value="C:membrane"/>
    <property type="evidence" value="ECO:0007669"/>
    <property type="project" value="UniProtKB-SubCell"/>
</dbReference>
<evidence type="ECO:0000313" key="8">
    <source>
        <dbReference type="EMBL" id="RZU51598.1"/>
    </source>
</evidence>
<proteinExistence type="inferred from homology"/>
<evidence type="ECO:0000256" key="4">
    <source>
        <dbReference type="ARBA" id="ARBA00022989"/>
    </source>
</evidence>
<dbReference type="PANTHER" id="PTHR32322">
    <property type="entry name" value="INNER MEMBRANE TRANSPORTER"/>
    <property type="match status" value="1"/>
</dbReference>
<feature type="transmembrane region" description="Helical" evidence="6">
    <location>
        <begin position="76"/>
        <end position="94"/>
    </location>
</feature>
<dbReference type="InterPro" id="IPR050638">
    <property type="entry name" value="AA-Vitamin_Transporters"/>
</dbReference>
<dbReference type="AlphaFoldDB" id="A0A4Q7ZKX4"/>
<name>A0A4Q7ZKX4_9ACTN</name>
<reference evidence="8 9" key="1">
    <citation type="submission" date="2019-02" db="EMBL/GenBank/DDBJ databases">
        <title>Sequencing the genomes of 1000 actinobacteria strains.</title>
        <authorList>
            <person name="Klenk H.-P."/>
        </authorList>
    </citation>
    <scope>NUCLEOTIDE SEQUENCE [LARGE SCALE GENOMIC DNA]</scope>
    <source>
        <strain evidence="8 9">DSM 45162</strain>
    </source>
</reference>
<evidence type="ECO:0000256" key="2">
    <source>
        <dbReference type="ARBA" id="ARBA00007362"/>
    </source>
</evidence>
<feature type="transmembrane region" description="Helical" evidence="6">
    <location>
        <begin position="51"/>
        <end position="70"/>
    </location>
</feature>
<organism evidence="8 9">
    <name type="scientific">Krasilnikovia cinnamomea</name>
    <dbReference type="NCBI Taxonomy" id="349313"/>
    <lineage>
        <taxon>Bacteria</taxon>
        <taxon>Bacillati</taxon>
        <taxon>Actinomycetota</taxon>
        <taxon>Actinomycetes</taxon>
        <taxon>Micromonosporales</taxon>
        <taxon>Micromonosporaceae</taxon>
        <taxon>Krasilnikovia</taxon>
    </lineage>
</organism>
<feature type="domain" description="EamA" evidence="7">
    <location>
        <begin position="11"/>
        <end position="93"/>
    </location>
</feature>
<keyword evidence="9" id="KW-1185">Reference proteome</keyword>
<accession>A0A4Q7ZKX4</accession>
<evidence type="ECO:0000256" key="3">
    <source>
        <dbReference type="ARBA" id="ARBA00022692"/>
    </source>
</evidence>
<gene>
    <name evidence="8" type="ORF">EV385_3429</name>
</gene>
<comment type="caution">
    <text evidence="8">The sequence shown here is derived from an EMBL/GenBank/DDBJ whole genome shotgun (WGS) entry which is preliminary data.</text>
</comment>
<dbReference type="EMBL" id="SHKY01000001">
    <property type="protein sequence ID" value="RZU51598.1"/>
    <property type="molecule type" value="Genomic_DNA"/>
</dbReference>
<comment type="similarity">
    <text evidence="2">Belongs to the EamA transporter family.</text>
</comment>
<dbReference type="SUPFAM" id="SSF103481">
    <property type="entry name" value="Multidrug resistance efflux transporter EmrE"/>
    <property type="match status" value="1"/>
</dbReference>
<dbReference type="InterPro" id="IPR000620">
    <property type="entry name" value="EamA_dom"/>
</dbReference>
<evidence type="ECO:0000259" key="7">
    <source>
        <dbReference type="Pfam" id="PF00892"/>
    </source>
</evidence>
<comment type="subcellular location">
    <subcellularLocation>
        <location evidence="1">Membrane</location>
        <topology evidence="1">Multi-pass membrane protein</topology>
    </subcellularLocation>
</comment>
<dbReference type="InterPro" id="IPR037185">
    <property type="entry name" value="EmrE-like"/>
</dbReference>
<sequence>MLASTTLPMLDGLQPPRPRLDALVAVVVLGVLGTGLAYVLNYRIIADDGPVSASFVIYLLPVVAVVLGVVGLHERLTTHAIGGSFMIVLGVAATRRKAAAGSLTP</sequence>
<keyword evidence="5 6" id="KW-0472">Membrane</keyword>